<dbReference type="VEuPathDB" id="TriTrypDB:TcCLB.509541.10"/>
<dbReference type="OrthoDB" id="270632at2759"/>
<dbReference type="InterPro" id="IPR050697">
    <property type="entry name" value="Adenylyl/Guanylyl_Cyclase_3/4"/>
</dbReference>
<dbReference type="PANTHER" id="PTHR43081">
    <property type="entry name" value="ADENYLATE CYCLASE, TERMINAL-DIFFERENTIATION SPECIFIC-RELATED"/>
    <property type="match status" value="1"/>
</dbReference>
<dbReference type="PANTHER" id="PTHR43081:SF1">
    <property type="entry name" value="ADENYLATE CYCLASE, TERMINAL-DIFFERENTIATION SPECIFIC"/>
    <property type="match status" value="1"/>
</dbReference>
<dbReference type="VEuPathDB" id="TriTrypDB:ECC02_007848"/>
<dbReference type="VEuPathDB" id="TriTrypDB:TCSYLVIO_009892"/>
<dbReference type="SMR" id="A0A2V2W092"/>
<accession>A0A2V2W092</accession>
<dbReference type="VEuPathDB" id="TriTrypDB:TcCLB.510353.20"/>
<reference evidence="2 3" key="1">
    <citation type="journal article" date="2018" name="Microb. Genom.">
        <title>Expanding an expanded genome: long-read sequencing of Trypanosoma cruzi.</title>
        <authorList>
            <person name="Berna L."/>
            <person name="Rodriguez M."/>
            <person name="Chiribao M.L."/>
            <person name="Parodi-Talice A."/>
            <person name="Pita S."/>
            <person name="Rijo G."/>
            <person name="Alvarez-Valin F."/>
            <person name="Robello C."/>
        </authorList>
    </citation>
    <scope>NUCLEOTIDE SEQUENCE [LARGE SCALE GENOMIC DNA]</scope>
    <source>
        <strain evidence="2 3">TCC</strain>
    </source>
</reference>
<feature type="coiled-coil region" evidence="1">
    <location>
        <begin position="803"/>
        <end position="837"/>
    </location>
</feature>
<dbReference type="Gene3D" id="3.30.70.1230">
    <property type="entry name" value="Nucleotide cyclase"/>
    <property type="match status" value="1"/>
</dbReference>
<dbReference type="SUPFAM" id="SSF55073">
    <property type="entry name" value="Nucleotide cyclase"/>
    <property type="match status" value="1"/>
</dbReference>
<dbReference type="VEuPathDB" id="TriTrypDB:TcBrA4_0112600"/>
<dbReference type="VEuPathDB" id="TriTrypDB:C3747_192g31"/>
<dbReference type="InterPro" id="IPR029787">
    <property type="entry name" value="Nucleotide_cyclase"/>
</dbReference>
<dbReference type="Proteomes" id="UP000246078">
    <property type="component" value="Unassembled WGS sequence"/>
</dbReference>
<dbReference type="VEuPathDB" id="TriTrypDB:Tc_MARK_8430"/>
<dbReference type="AlphaFoldDB" id="A0A2V2W092"/>
<feature type="coiled-coil region" evidence="1">
    <location>
        <begin position="63"/>
        <end position="169"/>
    </location>
</feature>
<dbReference type="VEuPathDB" id="TriTrypDB:TcCL_NonESM06279"/>
<keyword evidence="1" id="KW-0175">Coiled coil</keyword>
<proteinExistence type="predicted"/>
<dbReference type="VEuPathDB" id="TriTrypDB:C4B63_128g43"/>
<feature type="coiled-coil region" evidence="1">
    <location>
        <begin position="203"/>
        <end position="277"/>
    </location>
</feature>
<evidence type="ECO:0000313" key="2">
    <source>
        <dbReference type="EMBL" id="PWV02066.1"/>
    </source>
</evidence>
<evidence type="ECO:0000256" key="1">
    <source>
        <dbReference type="SAM" id="Coils"/>
    </source>
</evidence>
<sequence length="846" mass="96964">MENVVPSPNGWETPPTAGSAATTGVYAADHIPGTYLKTLTGVQRGEELFYRPDLERPWRTTAAQRSAALLALKEKEIEELMRKCSSLRTLLGNAKHDAKYLEFAADERAKEKAAEIQKEVNRLETALKTVKEEREELKISTEHQLRLLKSQHEKELIQVQTEKRLLNDRCVELTRIYQQQVDDVKKAAARELEYVESLCNTRVEQLKSELQAAHSESLAAEERRAEELAQAKNLTHRIETDYKERLCEAEKRVDEVRERLETANKRLTEERNTAIKEATRSTERLAVTLADHEALLERMKKWNTYILRLLDQFYTAFVESRPEQAVEPHDPELHESASLYVPRSLMEDPNAKVTAERIVYRLLQLKHAHLTEEVDRVPRDGNSIEALEELVEKQKRLSQAFQEIEEKCTEARDSLSGVISRLCFFSDDLNDAIVNSGYVAPPQSCAIFVCLGVFRGRQLWAEDAERARASVSLMNSVLRPKMTQYGAYECYSDGTSMLLAFADPVAACRFCVESQWWLMNLPWPQSLLRSVWGKEEYDKANKLIYRGLRLSMSIHTGDAFVEPTAIPCGDSYRCHYYGRAVSQVIHVCSLAQGGQVLVTGPVWDMCAPDLHELGPVGVREIGAVPIVSFNKETNCYEKESLLLRQILPQELLGRPFQNIVEEDALDLALFGKMRRSMLSDEIQCVEARRAFLKEAVGVAGEELVAVDRAIHALMHRTREAKSYFHLLPPTEMVELLNDLYGVMEKVASRASHIRGDLRRMDQRQDELVNQTRGLKDYCLQHAFTASRVEELQTHSELMQTRYEKEMTEMHRSHAEKVEQLQRELRERDQLIQRLYRKLQSAPLSHS</sequence>
<name>A0A2V2W092_TRYCR</name>
<evidence type="ECO:0008006" key="4">
    <source>
        <dbReference type="Google" id="ProtNLM"/>
    </source>
</evidence>
<dbReference type="VEuPathDB" id="TriTrypDB:TcG_05117"/>
<dbReference type="EMBL" id="PRFC01000192">
    <property type="protein sequence ID" value="PWV02066.1"/>
    <property type="molecule type" value="Genomic_DNA"/>
</dbReference>
<gene>
    <name evidence="2" type="ORF">C3747_192g31</name>
</gene>
<comment type="caution">
    <text evidence="2">The sequence shown here is derived from an EMBL/GenBank/DDBJ whole genome shotgun (WGS) entry which is preliminary data.</text>
</comment>
<dbReference type="VEuPathDB" id="TriTrypDB:TcYC6_0015690"/>
<dbReference type="VEuPathDB" id="TriTrypDB:TCDM_07263"/>
<evidence type="ECO:0000313" key="3">
    <source>
        <dbReference type="Proteomes" id="UP000246078"/>
    </source>
</evidence>
<organism evidence="2 3">
    <name type="scientific">Trypanosoma cruzi</name>
    <dbReference type="NCBI Taxonomy" id="5693"/>
    <lineage>
        <taxon>Eukaryota</taxon>
        <taxon>Discoba</taxon>
        <taxon>Euglenozoa</taxon>
        <taxon>Kinetoplastea</taxon>
        <taxon>Metakinetoplastina</taxon>
        <taxon>Trypanosomatida</taxon>
        <taxon>Trypanosomatidae</taxon>
        <taxon>Trypanosoma</taxon>
        <taxon>Schizotrypanum</taxon>
    </lineage>
</organism>
<protein>
    <recommendedName>
        <fullName evidence="4">Guanylate cyclase domain-containing protein</fullName>
    </recommendedName>
</protein>